<protein>
    <recommendedName>
        <fullName evidence="6">Alpha-type protein kinase domain-containing protein</fullName>
    </recommendedName>
</protein>
<dbReference type="AlphaFoldDB" id="A0ABD3WYR4"/>
<evidence type="ECO:0000256" key="1">
    <source>
        <dbReference type="ARBA" id="ARBA00022527"/>
    </source>
</evidence>
<accession>A0ABD3WYR4</accession>
<dbReference type="PANTHER" id="PTHR45992:SF11">
    <property type="entry name" value="ALPHA-TYPE PROTEIN KINASE DOMAIN-CONTAINING PROTEIN"/>
    <property type="match status" value="1"/>
</dbReference>
<evidence type="ECO:0000256" key="5">
    <source>
        <dbReference type="ARBA" id="ARBA00022840"/>
    </source>
</evidence>
<evidence type="ECO:0000259" key="6">
    <source>
        <dbReference type="PROSITE" id="PS51158"/>
    </source>
</evidence>
<feature type="domain" description="Alpha-type protein kinase" evidence="6">
    <location>
        <begin position="1"/>
        <end position="231"/>
    </location>
</feature>
<keyword evidence="3" id="KW-0547">Nucleotide-binding</keyword>
<keyword evidence="4" id="KW-0418">Kinase</keyword>
<dbReference type="Pfam" id="PF02816">
    <property type="entry name" value="Alpha_kinase"/>
    <property type="match status" value="1"/>
</dbReference>
<evidence type="ECO:0000313" key="8">
    <source>
        <dbReference type="Proteomes" id="UP001634394"/>
    </source>
</evidence>
<evidence type="ECO:0000256" key="4">
    <source>
        <dbReference type="ARBA" id="ARBA00022777"/>
    </source>
</evidence>
<dbReference type="Proteomes" id="UP001634394">
    <property type="component" value="Unassembled WGS sequence"/>
</dbReference>
<dbReference type="InterPro" id="IPR011009">
    <property type="entry name" value="Kinase-like_dom_sf"/>
</dbReference>
<evidence type="ECO:0000256" key="3">
    <source>
        <dbReference type="ARBA" id="ARBA00022741"/>
    </source>
</evidence>
<dbReference type="InterPro" id="IPR004166">
    <property type="entry name" value="a-kinase_dom"/>
</dbReference>
<dbReference type="SMART" id="SM00811">
    <property type="entry name" value="Alpha_kinase"/>
    <property type="match status" value="1"/>
</dbReference>
<dbReference type="Gene3D" id="3.20.200.10">
    <property type="entry name" value="MHCK/EF2 kinase"/>
    <property type="match status" value="1"/>
</dbReference>
<dbReference type="SUPFAM" id="SSF56112">
    <property type="entry name" value="Protein kinase-like (PK-like)"/>
    <property type="match status" value="1"/>
</dbReference>
<proteinExistence type="predicted"/>
<dbReference type="InterPro" id="IPR051852">
    <property type="entry name" value="Alpha-type_PK"/>
</dbReference>
<keyword evidence="2" id="KW-0808">Transferase</keyword>
<sequence>MGNNSTFPSKTNFLNDEPFWATFDLFPLHTGRHYHVYRGKAYSHRGFFSGTNVVIKCLRNVITPLTEDVNHELAKYLSRTRMAKELAAEFNNLGGVNKDFWIYFAASATAYKANVSILSNAKRSANKMVIIEEEVGKELCTFVSEKGQINLSWQHYIDTFCHYSYHKTNGRYLICKLVGHEHRGMYSLICPCIHSIEKEFGLTDNGENGIEEFFTFHKCNKLCEKLNLNCR</sequence>
<dbReference type="PANTHER" id="PTHR45992">
    <property type="entry name" value="EUKARYOTIC ELONGATION FACTOR 2 KINASE-RELATED"/>
    <property type="match status" value="1"/>
</dbReference>
<comment type="caution">
    <text evidence="7">The sequence shown here is derived from an EMBL/GenBank/DDBJ whole genome shotgun (WGS) entry which is preliminary data.</text>
</comment>
<organism evidence="7 8">
    <name type="scientific">Sinanodonta woodiana</name>
    <name type="common">Chinese pond mussel</name>
    <name type="synonym">Anodonta woodiana</name>
    <dbReference type="NCBI Taxonomy" id="1069815"/>
    <lineage>
        <taxon>Eukaryota</taxon>
        <taxon>Metazoa</taxon>
        <taxon>Spiralia</taxon>
        <taxon>Lophotrochozoa</taxon>
        <taxon>Mollusca</taxon>
        <taxon>Bivalvia</taxon>
        <taxon>Autobranchia</taxon>
        <taxon>Heteroconchia</taxon>
        <taxon>Palaeoheterodonta</taxon>
        <taxon>Unionida</taxon>
        <taxon>Unionoidea</taxon>
        <taxon>Unionidae</taxon>
        <taxon>Unioninae</taxon>
        <taxon>Sinanodonta</taxon>
    </lineage>
</organism>
<keyword evidence="8" id="KW-1185">Reference proteome</keyword>
<name>A0ABD3WYR4_SINWO</name>
<evidence type="ECO:0000256" key="2">
    <source>
        <dbReference type="ARBA" id="ARBA00022679"/>
    </source>
</evidence>
<dbReference type="PROSITE" id="PS51158">
    <property type="entry name" value="ALPHA_KINASE"/>
    <property type="match status" value="1"/>
</dbReference>
<gene>
    <name evidence="7" type="ORF">ACJMK2_035401</name>
</gene>
<keyword evidence="5" id="KW-0067">ATP-binding</keyword>
<dbReference type="EMBL" id="JBJQND010000005">
    <property type="protein sequence ID" value="KAL3877738.1"/>
    <property type="molecule type" value="Genomic_DNA"/>
</dbReference>
<keyword evidence="1" id="KW-0723">Serine/threonine-protein kinase</keyword>
<dbReference type="GO" id="GO:0005524">
    <property type="term" value="F:ATP binding"/>
    <property type="evidence" value="ECO:0007669"/>
    <property type="project" value="UniProtKB-KW"/>
</dbReference>
<reference evidence="7 8" key="1">
    <citation type="submission" date="2024-11" db="EMBL/GenBank/DDBJ databases">
        <title>Chromosome-level genome assembly of the freshwater bivalve Anodonta woodiana.</title>
        <authorList>
            <person name="Chen X."/>
        </authorList>
    </citation>
    <scope>NUCLEOTIDE SEQUENCE [LARGE SCALE GENOMIC DNA]</scope>
    <source>
        <strain evidence="7">MN2024</strain>
        <tissue evidence="7">Gills</tissue>
    </source>
</reference>
<evidence type="ECO:0000313" key="7">
    <source>
        <dbReference type="EMBL" id="KAL3877738.1"/>
    </source>
</evidence>
<dbReference type="GO" id="GO:0004674">
    <property type="term" value="F:protein serine/threonine kinase activity"/>
    <property type="evidence" value="ECO:0007669"/>
    <property type="project" value="UniProtKB-KW"/>
</dbReference>